<sequence length="122" mass="12857">MPEKRFVVEIGMGVDLHGQDVTTAAARAVRDAISRNCLCGLSEICGLTHPDQMHVHVLIACPKPAEVDKEAVLKELPLGKKTITVREGGMTSPGLYVPQLGDASEDIVVANASVIVSVDAPS</sequence>
<protein>
    <recommendedName>
        <fullName evidence="5">Lin0512 family protein</fullName>
    </recommendedName>
</protein>
<proteinExistence type="predicted"/>
<evidence type="ECO:0008006" key="5">
    <source>
        <dbReference type="Google" id="ProtNLM"/>
    </source>
</evidence>
<reference evidence="3 4" key="1">
    <citation type="journal article" date="2017" name="ISME J.">
        <title>Energy and carbon metabolisms in a deep terrestrial subsurface fluid microbial community.</title>
        <authorList>
            <person name="Momper L."/>
            <person name="Jungbluth S.P."/>
            <person name="Lee M.D."/>
            <person name="Amend J.P."/>
        </authorList>
    </citation>
    <scope>NUCLEOTIDE SEQUENCE [LARGE SCALE GENOMIC DNA]</scope>
    <source>
        <strain evidence="3">SURF_5</strain>
    </source>
</reference>
<dbReference type="EMBL" id="QZKU01000107">
    <property type="protein sequence ID" value="RJP17975.1"/>
    <property type="molecule type" value="Genomic_DNA"/>
</dbReference>
<dbReference type="NCBIfam" id="TIGR02058">
    <property type="entry name" value="lin0512_fam"/>
    <property type="match status" value="1"/>
</dbReference>
<evidence type="ECO:0000313" key="3">
    <source>
        <dbReference type="EMBL" id="RJP17975.1"/>
    </source>
</evidence>
<dbReference type="InterPro" id="IPR037103">
    <property type="entry name" value="Tubulin/FtsZ-like_C"/>
</dbReference>
<dbReference type="GO" id="GO:0005525">
    <property type="term" value="F:GTP binding"/>
    <property type="evidence" value="ECO:0007669"/>
    <property type="project" value="UniProtKB-KW"/>
</dbReference>
<dbReference type="PANTHER" id="PTHR34784:SF1">
    <property type="entry name" value="50S RIBOSOMAL PROTEIN L34"/>
    <property type="match status" value="1"/>
</dbReference>
<name>A0A3A4NH50_ABYX5</name>
<dbReference type="AlphaFoldDB" id="A0A3A4NH50"/>
<evidence type="ECO:0000256" key="1">
    <source>
        <dbReference type="ARBA" id="ARBA00022741"/>
    </source>
</evidence>
<dbReference type="Pfam" id="PF09585">
    <property type="entry name" value="Lin0512_fam"/>
    <property type="match status" value="1"/>
</dbReference>
<comment type="caution">
    <text evidence="3">The sequence shown here is derived from an EMBL/GenBank/DDBJ whole genome shotgun (WGS) entry which is preliminary data.</text>
</comment>
<dbReference type="PANTHER" id="PTHR34784">
    <property type="entry name" value="50S RIBOSOMAL PROTEIN L34"/>
    <property type="match status" value="1"/>
</dbReference>
<accession>A0A3A4NH50</accession>
<dbReference type="Proteomes" id="UP000265882">
    <property type="component" value="Unassembled WGS sequence"/>
</dbReference>
<gene>
    <name evidence="3" type="ORF">C4520_15325</name>
</gene>
<dbReference type="InterPro" id="IPR011719">
    <property type="entry name" value="CHP02058"/>
</dbReference>
<dbReference type="Gene3D" id="3.30.1330.20">
    <property type="entry name" value="Tubulin/FtsZ, C-terminal domain"/>
    <property type="match status" value="1"/>
</dbReference>
<keyword evidence="2" id="KW-0342">GTP-binding</keyword>
<organism evidence="3 4">
    <name type="scientific">Abyssobacteria bacterium (strain SURF_5)</name>
    <dbReference type="NCBI Taxonomy" id="2093360"/>
    <lineage>
        <taxon>Bacteria</taxon>
        <taxon>Pseudomonadati</taxon>
        <taxon>Candidatus Hydrogenedentota</taxon>
        <taxon>Candidatus Abyssobacteria</taxon>
    </lineage>
</organism>
<evidence type="ECO:0000313" key="4">
    <source>
        <dbReference type="Proteomes" id="UP000265882"/>
    </source>
</evidence>
<keyword evidence="1" id="KW-0547">Nucleotide-binding</keyword>
<evidence type="ECO:0000256" key="2">
    <source>
        <dbReference type="ARBA" id="ARBA00023134"/>
    </source>
</evidence>